<dbReference type="PANTHER" id="PTHR11070:SF45">
    <property type="entry name" value="DNA 3'-5' HELICASE"/>
    <property type="match status" value="1"/>
</dbReference>
<protein>
    <submittedName>
        <fullName evidence="1">Uncharacterized protein</fullName>
    </submittedName>
</protein>
<dbReference type="GO" id="GO:0005524">
    <property type="term" value="F:ATP binding"/>
    <property type="evidence" value="ECO:0007669"/>
    <property type="project" value="InterPro"/>
</dbReference>
<sequence>MLVIGPSTTFLHYIDQVLPSLGETGVVSRTIADLIPGIKATATDTPLAAKLKGDRRMAQVVANAIALRERVPQDLPTVHVNGFAVRMLDTDVRAAIDQAKRTRQPHNKARETFVRTMLMALRDRYAEQLDYTPSDDELNEALTNLRLNDKVRVTLNLAWLPMNGTWLIDNLWSHPLRLRALAPWLDDDGIAALTRPKGAPMTQSDVPLLDEAMELLGPDPKIAAQIAAKNAKRAQEEQFAQDTLNSVGLGSGIVSSQMLVDQMNGEGGEFIAQRAAADREWTYGHVVVDEAQELTAMDWRMLIRRCPSRSFTIVGDVAQTSALGGTRRWDRTMNRLFGERRWDLNELTINYRNPQEVSDLASDFAQKAGLYISTVNAVRTIPDAVRRIIVDGESDTIATAASHVAQLAKQFVDADGTGRVAVIAPSHMLDPLRSTIFSTLPGTLGQQETDRLSEQHEWDAQISVGSTESVKGLEFDAVVVVQPGRIEQDAPSRLVAASDLYVAMTRPTQRLVIVRTGEDETALQL</sequence>
<dbReference type="GO" id="GO:0003677">
    <property type="term" value="F:DNA binding"/>
    <property type="evidence" value="ECO:0007669"/>
    <property type="project" value="InterPro"/>
</dbReference>
<dbReference type="GO" id="GO:0000725">
    <property type="term" value="P:recombinational repair"/>
    <property type="evidence" value="ECO:0007669"/>
    <property type="project" value="TreeGrafter"/>
</dbReference>
<reference evidence="1 2" key="1">
    <citation type="journal article" date="2017" name="Biosci. Biotechnol. Biochem.">
        <title>Identification and characterization of a sulfoglycosidase from Bifidobacterium bifidum implicated in mucin glycan utilization.</title>
        <authorList>
            <person name="Katoh T."/>
            <person name="Maeshibu T."/>
            <person name="Kikkawa K."/>
            <person name="Gotoh A."/>
            <person name="Tomabechi Y."/>
            <person name="Nakamura M."/>
            <person name="Liao W.-H."/>
            <person name="Yamaguchi M."/>
            <person name="Ashida H."/>
            <person name="Yamamoto K."/>
            <person name="Katayama T."/>
        </authorList>
    </citation>
    <scope>NUCLEOTIDE SEQUENCE [LARGE SCALE GENOMIC DNA]</scope>
    <source>
        <strain evidence="1 2">JCM 7004</strain>
    </source>
</reference>
<name>A0A286TDZ5_BIFBI</name>
<evidence type="ECO:0000313" key="2">
    <source>
        <dbReference type="Proteomes" id="UP000262177"/>
    </source>
</evidence>
<gene>
    <name evidence="1" type="ORF">BBJK_02333</name>
</gene>
<proteinExistence type="predicted"/>
<dbReference type="GO" id="GO:0005829">
    <property type="term" value="C:cytosol"/>
    <property type="evidence" value="ECO:0007669"/>
    <property type="project" value="TreeGrafter"/>
</dbReference>
<accession>A0A286TDZ5</accession>
<dbReference type="Gene3D" id="3.40.50.300">
    <property type="entry name" value="P-loop containing nucleotide triphosphate hydrolases"/>
    <property type="match status" value="2"/>
</dbReference>
<dbReference type="EMBL" id="AP018131">
    <property type="protein sequence ID" value="BBA48572.1"/>
    <property type="molecule type" value="Genomic_DNA"/>
</dbReference>
<dbReference type="InterPro" id="IPR000212">
    <property type="entry name" value="DNA_helicase_UvrD/REP"/>
</dbReference>
<dbReference type="PANTHER" id="PTHR11070">
    <property type="entry name" value="UVRD / RECB / PCRA DNA HELICASE FAMILY MEMBER"/>
    <property type="match status" value="1"/>
</dbReference>
<dbReference type="GO" id="GO:0043138">
    <property type="term" value="F:3'-5' DNA helicase activity"/>
    <property type="evidence" value="ECO:0007669"/>
    <property type="project" value="TreeGrafter"/>
</dbReference>
<dbReference type="SUPFAM" id="SSF52540">
    <property type="entry name" value="P-loop containing nucleoside triphosphate hydrolases"/>
    <property type="match status" value="1"/>
</dbReference>
<organism evidence="1 2">
    <name type="scientific">Bifidobacterium bifidum LMG 13195</name>
    <dbReference type="NCBI Taxonomy" id="1207542"/>
    <lineage>
        <taxon>Bacteria</taxon>
        <taxon>Bacillati</taxon>
        <taxon>Actinomycetota</taxon>
        <taxon>Actinomycetes</taxon>
        <taxon>Bifidobacteriales</taxon>
        <taxon>Bifidobacteriaceae</taxon>
        <taxon>Bifidobacterium</taxon>
    </lineage>
</organism>
<dbReference type="InterPro" id="IPR027417">
    <property type="entry name" value="P-loop_NTPase"/>
</dbReference>
<dbReference type="AlphaFoldDB" id="A0A286TDZ5"/>
<dbReference type="Proteomes" id="UP000262177">
    <property type="component" value="Chromosome"/>
</dbReference>
<evidence type="ECO:0000313" key="1">
    <source>
        <dbReference type="EMBL" id="BBA48572.1"/>
    </source>
</evidence>